<dbReference type="GO" id="GO:0051082">
    <property type="term" value="F:unfolded protein binding"/>
    <property type="evidence" value="ECO:0007669"/>
    <property type="project" value="InterPro"/>
</dbReference>
<keyword evidence="2" id="KW-0479">Metal-binding</keyword>
<organism evidence="5 6">
    <name type="scientific">Dissulfuribacter thermophilus</name>
    <dbReference type="NCBI Taxonomy" id="1156395"/>
    <lineage>
        <taxon>Bacteria</taxon>
        <taxon>Pseudomonadati</taxon>
        <taxon>Thermodesulfobacteriota</taxon>
        <taxon>Dissulfuribacteria</taxon>
        <taxon>Dissulfuribacterales</taxon>
        <taxon>Dissulfuribacteraceae</taxon>
        <taxon>Dissulfuribacter</taxon>
    </lineage>
</organism>
<name>A0A1B9F340_9BACT</name>
<evidence type="ECO:0000256" key="1">
    <source>
        <dbReference type="ARBA" id="ARBA00022737"/>
    </source>
</evidence>
<dbReference type="Proteomes" id="UP000093080">
    <property type="component" value="Unassembled WGS sequence"/>
</dbReference>
<sequence>MTQGKDYYKILGVSKDASPEEIKKAFRKLALKYHPDRHKGDKEAEERFKEINEAYAVLSDPEKRRQYDTFGTNEFHQHFSREDIFKDFDFTNLFKDLGIGGVGFSRIFFGGTGHGFGLDDVFSQIFETNREGGYGFTGDPSFKYANPKGQDVVLELPLTIMEMVSGGKKIISLRTGNAPEKIAVTIPKGIQPGKKIRIPGKGAVGPGGRGDLYLLVKHDPNEPYKLEGLDWELEKTIPFSEACLGTKIEVPLYDGSIVKLKVPPGTQCGQRLRIRGKGLPGKFGVKGDGYVKIKVDVPKRLTREQKRVLEELKNVGL</sequence>
<keyword evidence="1" id="KW-0677">Repeat</keyword>
<feature type="domain" description="J" evidence="4">
    <location>
        <begin position="6"/>
        <end position="71"/>
    </location>
</feature>
<dbReference type="PRINTS" id="PR00625">
    <property type="entry name" value="JDOMAIN"/>
</dbReference>
<dbReference type="Pfam" id="PF00226">
    <property type="entry name" value="DnaJ"/>
    <property type="match status" value="1"/>
</dbReference>
<dbReference type="CDD" id="cd10747">
    <property type="entry name" value="DnaJ_C"/>
    <property type="match status" value="1"/>
</dbReference>
<dbReference type="PROSITE" id="PS00636">
    <property type="entry name" value="DNAJ_1"/>
    <property type="match status" value="1"/>
</dbReference>
<dbReference type="SMART" id="SM00271">
    <property type="entry name" value="DnaJ"/>
    <property type="match status" value="1"/>
</dbReference>
<accession>A0A1B9F340</accession>
<dbReference type="PATRIC" id="fig|1156395.6.peg.2258"/>
<dbReference type="EMBL" id="MAGO01000013">
    <property type="protein sequence ID" value="OCC14358.1"/>
    <property type="molecule type" value="Genomic_DNA"/>
</dbReference>
<dbReference type="FunFam" id="2.60.260.20:FF:000013">
    <property type="entry name" value="DnaJ subfamily B member 11"/>
    <property type="match status" value="1"/>
</dbReference>
<reference evidence="5 6" key="1">
    <citation type="submission" date="2016-06" db="EMBL/GenBank/DDBJ databases">
        <title>Respiratory ammonification of nitrate coupled to the oxidation of elemental sulfur in deep-sea autotrophic thermophilic bacteria.</title>
        <authorList>
            <person name="Slobodkina G.B."/>
            <person name="Mardanov A.V."/>
            <person name="Ravin N.V."/>
            <person name="Frolova A.A."/>
            <person name="Viryasiv M.B."/>
            <person name="Chernyh N.A."/>
            <person name="Bonch-Osmolovskaya E.A."/>
            <person name="Slobodkin A.I."/>
        </authorList>
    </citation>
    <scope>NUCLEOTIDE SEQUENCE [LARGE SCALE GENOMIC DNA]</scope>
    <source>
        <strain evidence="5 6">S69</strain>
    </source>
</reference>
<gene>
    <name evidence="5" type="ORF">DBT_2231</name>
</gene>
<dbReference type="InterPro" id="IPR002939">
    <property type="entry name" value="DnaJ_C"/>
</dbReference>
<dbReference type="Gene3D" id="2.60.260.20">
    <property type="entry name" value="Urease metallochaperone UreE, N-terminal domain"/>
    <property type="match status" value="2"/>
</dbReference>
<evidence type="ECO:0000313" key="6">
    <source>
        <dbReference type="Proteomes" id="UP000093080"/>
    </source>
</evidence>
<dbReference type="STRING" id="1156395.DBT_2231"/>
<dbReference type="CDD" id="cd06257">
    <property type="entry name" value="DnaJ"/>
    <property type="match status" value="1"/>
</dbReference>
<dbReference type="SUPFAM" id="SSF49493">
    <property type="entry name" value="HSP40/DnaJ peptide-binding domain"/>
    <property type="match status" value="2"/>
</dbReference>
<proteinExistence type="predicted"/>
<dbReference type="InterPro" id="IPR018253">
    <property type="entry name" value="DnaJ_domain_CS"/>
</dbReference>
<evidence type="ECO:0000256" key="2">
    <source>
        <dbReference type="ARBA" id="ARBA00022771"/>
    </source>
</evidence>
<dbReference type="Pfam" id="PF01556">
    <property type="entry name" value="DnaJ_C"/>
    <property type="match status" value="1"/>
</dbReference>
<comment type="caution">
    <text evidence="5">The sequence shown here is derived from an EMBL/GenBank/DDBJ whole genome shotgun (WGS) entry which is preliminary data.</text>
</comment>
<protein>
    <submittedName>
        <fullName evidence="5">DnaJ-class molecular chaperone CbpA</fullName>
    </submittedName>
</protein>
<dbReference type="PANTHER" id="PTHR43096:SF48">
    <property type="entry name" value="CHAPERONE PROTEIN DNAJ"/>
    <property type="match status" value="1"/>
</dbReference>
<dbReference type="PANTHER" id="PTHR43096">
    <property type="entry name" value="DNAJ HOMOLOG 1, MITOCHONDRIAL-RELATED"/>
    <property type="match status" value="1"/>
</dbReference>
<dbReference type="GO" id="GO:0042026">
    <property type="term" value="P:protein refolding"/>
    <property type="evidence" value="ECO:0007669"/>
    <property type="project" value="TreeGrafter"/>
</dbReference>
<dbReference type="FunFam" id="1.10.287.110:FF:000034">
    <property type="entry name" value="Chaperone protein DnaJ"/>
    <property type="match status" value="1"/>
</dbReference>
<keyword evidence="6" id="KW-1185">Reference proteome</keyword>
<dbReference type="PROSITE" id="PS50076">
    <property type="entry name" value="DNAJ_2"/>
    <property type="match status" value="1"/>
</dbReference>
<dbReference type="OrthoDB" id="9779889at2"/>
<dbReference type="Gene3D" id="1.10.287.110">
    <property type="entry name" value="DnaJ domain"/>
    <property type="match status" value="1"/>
</dbReference>
<evidence type="ECO:0000256" key="3">
    <source>
        <dbReference type="ARBA" id="ARBA00023186"/>
    </source>
</evidence>
<dbReference type="SUPFAM" id="SSF46565">
    <property type="entry name" value="Chaperone J-domain"/>
    <property type="match status" value="1"/>
</dbReference>
<evidence type="ECO:0000259" key="4">
    <source>
        <dbReference type="PROSITE" id="PS50076"/>
    </source>
</evidence>
<dbReference type="GO" id="GO:0005737">
    <property type="term" value="C:cytoplasm"/>
    <property type="evidence" value="ECO:0007669"/>
    <property type="project" value="TreeGrafter"/>
</dbReference>
<dbReference type="InterPro" id="IPR008971">
    <property type="entry name" value="HSP40/DnaJ_pept-bd"/>
</dbReference>
<keyword evidence="2" id="KW-0862">Zinc</keyword>
<dbReference type="InterPro" id="IPR036869">
    <property type="entry name" value="J_dom_sf"/>
</dbReference>
<keyword evidence="2" id="KW-0863">Zinc-finger</keyword>
<dbReference type="AlphaFoldDB" id="A0A1B9F340"/>
<dbReference type="GO" id="GO:0008270">
    <property type="term" value="F:zinc ion binding"/>
    <property type="evidence" value="ECO:0007669"/>
    <property type="project" value="UniProtKB-KW"/>
</dbReference>
<dbReference type="InterPro" id="IPR001623">
    <property type="entry name" value="DnaJ_domain"/>
</dbReference>
<keyword evidence="3" id="KW-0143">Chaperone</keyword>
<evidence type="ECO:0000313" key="5">
    <source>
        <dbReference type="EMBL" id="OCC14358.1"/>
    </source>
</evidence>
<dbReference type="RefSeq" id="WP_067620304.1">
    <property type="nucleotide sequence ID" value="NZ_MAGO01000013.1"/>
</dbReference>